<dbReference type="Proteomes" id="UP000297725">
    <property type="component" value="Unassembled WGS sequence"/>
</dbReference>
<reference evidence="1 3" key="2">
    <citation type="journal article" date="2020" name="Int. J. Syst. Evol. Microbiol.">
        <title>Vagococcus xieshaowenii sp. nov., isolated from snow finch (Montifringilla taczanowskii) cloacal content.</title>
        <authorList>
            <person name="Ge Y."/>
            <person name="Yang J."/>
            <person name="Lai X.H."/>
            <person name="Zhang G."/>
            <person name="Jin D."/>
            <person name="Lu S."/>
            <person name="Wang B."/>
            <person name="Huang Y."/>
            <person name="Huang Y."/>
            <person name="Ren Z."/>
            <person name="Zhang X."/>
            <person name="Xu J."/>
        </authorList>
    </citation>
    <scope>NUCLEOTIDE SEQUENCE [LARGE SCALE GENOMIC DNA]</scope>
    <source>
        <strain evidence="1">Personal::cf-49</strain>
        <strain evidence="3">personal::cf-49</strain>
    </source>
</reference>
<sequence length="109" mass="12706">MKKRISVWIILLIILNNCIKNKFFSNMLTPESENNKHSMVSYKEDGVHITAKNYLKKQVDHQTELKNLEKFSEVITSLEDEPKTNDSQRGSYELGLLFRSLSKSILMRS</sequence>
<reference evidence="2 4" key="1">
    <citation type="submission" date="2019-03" db="EMBL/GenBank/DDBJ databases">
        <title>Vagococcus sp. was isolated fron gut of Carduelis flavirostris.</title>
        <authorList>
            <person name="Ge Y."/>
        </authorList>
    </citation>
    <scope>NUCLEOTIDE SEQUENCE [LARGE SCALE GENOMIC DNA]</scope>
    <source>
        <strain evidence="2 4">CF-210</strain>
    </source>
</reference>
<organism evidence="2 4">
    <name type="scientific">Vagococcus xieshaowenii</name>
    <dbReference type="NCBI Taxonomy" id="2562451"/>
    <lineage>
        <taxon>Bacteria</taxon>
        <taxon>Bacillati</taxon>
        <taxon>Bacillota</taxon>
        <taxon>Bacilli</taxon>
        <taxon>Lactobacillales</taxon>
        <taxon>Enterococcaceae</taxon>
        <taxon>Vagococcus</taxon>
    </lineage>
</organism>
<protein>
    <submittedName>
        <fullName evidence="2">Uncharacterized protein</fullName>
    </submittedName>
</protein>
<dbReference type="RefSeq" id="WP_135255076.1">
    <property type="nucleotide sequence ID" value="NZ_CP038865.1"/>
</dbReference>
<dbReference type="Proteomes" id="UP000296883">
    <property type="component" value="Chromosome"/>
</dbReference>
<evidence type="ECO:0000313" key="1">
    <source>
        <dbReference type="EMBL" id="QCA29443.1"/>
    </source>
</evidence>
<dbReference type="AlphaFoldDB" id="A0AAJ5JQ79"/>
<accession>A0AAJ5JQ79</accession>
<keyword evidence="3" id="KW-1185">Reference proteome</keyword>
<dbReference type="EMBL" id="SRHU01000034">
    <property type="protein sequence ID" value="TFZ39521.1"/>
    <property type="molecule type" value="Genomic_DNA"/>
</dbReference>
<evidence type="ECO:0000313" key="4">
    <source>
        <dbReference type="Proteomes" id="UP000297725"/>
    </source>
</evidence>
<evidence type="ECO:0000313" key="3">
    <source>
        <dbReference type="Proteomes" id="UP000296883"/>
    </source>
</evidence>
<gene>
    <name evidence="2" type="ORF">E4031_08760</name>
    <name evidence="1" type="ORF">E4Z98_08980</name>
</gene>
<dbReference type="EMBL" id="CP038865">
    <property type="protein sequence ID" value="QCA29443.1"/>
    <property type="molecule type" value="Genomic_DNA"/>
</dbReference>
<evidence type="ECO:0000313" key="2">
    <source>
        <dbReference type="EMBL" id="TFZ39521.1"/>
    </source>
</evidence>
<name>A0AAJ5JQ79_9ENTE</name>
<proteinExistence type="predicted"/>